<dbReference type="RefSeq" id="WP_077086422.1">
    <property type="nucleotide sequence ID" value="NZ_LT721901.1"/>
</dbReference>
<feature type="domain" description="SGNH" evidence="4">
    <location>
        <begin position="491"/>
        <end position="712"/>
    </location>
</feature>
<dbReference type="GO" id="GO:0016020">
    <property type="term" value="C:membrane"/>
    <property type="evidence" value="ECO:0007669"/>
    <property type="project" value="TreeGrafter"/>
</dbReference>
<dbReference type="STRING" id="1841860.GCA_900157375_00818"/>
<dbReference type="GO" id="GO:0009103">
    <property type="term" value="P:lipopolysaccharide biosynthetic process"/>
    <property type="evidence" value="ECO:0007669"/>
    <property type="project" value="TreeGrafter"/>
</dbReference>
<keyword evidence="5" id="KW-0012">Acyltransferase</keyword>
<dbReference type="InterPro" id="IPR050879">
    <property type="entry name" value="Acyltransferase_3"/>
</dbReference>
<dbReference type="SUPFAM" id="SSF52266">
    <property type="entry name" value="SGNH hydrolase"/>
    <property type="match status" value="1"/>
</dbReference>
<dbReference type="PANTHER" id="PTHR23028">
    <property type="entry name" value="ACETYLTRANSFERASE"/>
    <property type="match status" value="1"/>
</dbReference>
<feature type="transmembrane region" description="Helical" evidence="2">
    <location>
        <begin position="347"/>
        <end position="365"/>
    </location>
</feature>
<dbReference type="PANTHER" id="PTHR23028:SF53">
    <property type="entry name" value="ACYL_TRANSF_3 DOMAIN-CONTAINING PROTEIN"/>
    <property type="match status" value="1"/>
</dbReference>
<feature type="transmembrane region" description="Helical" evidence="2">
    <location>
        <begin position="196"/>
        <end position="217"/>
    </location>
</feature>
<feature type="compositionally biased region" description="Polar residues" evidence="1">
    <location>
        <begin position="1"/>
        <end position="11"/>
    </location>
</feature>
<feature type="domain" description="Acyltransferase 3" evidence="3">
    <location>
        <begin position="31"/>
        <end position="363"/>
    </location>
</feature>
<dbReference type="Pfam" id="PF01757">
    <property type="entry name" value="Acyl_transf_3"/>
    <property type="match status" value="1"/>
</dbReference>
<dbReference type="GO" id="GO:0016747">
    <property type="term" value="F:acyltransferase activity, transferring groups other than amino-acyl groups"/>
    <property type="evidence" value="ECO:0007669"/>
    <property type="project" value="InterPro"/>
</dbReference>
<evidence type="ECO:0000313" key="6">
    <source>
        <dbReference type="Proteomes" id="UP000240988"/>
    </source>
</evidence>
<organism evidence="5 6">
    <name type="scientific">Mycobacterium rhizamassiliense</name>
    <dbReference type="NCBI Taxonomy" id="1841860"/>
    <lineage>
        <taxon>Bacteria</taxon>
        <taxon>Bacillati</taxon>
        <taxon>Actinomycetota</taxon>
        <taxon>Actinomycetes</taxon>
        <taxon>Mycobacteriales</taxon>
        <taxon>Mycobacteriaceae</taxon>
        <taxon>Mycobacterium</taxon>
    </lineage>
</organism>
<accession>A0A2U3NNK9</accession>
<dbReference type="OrthoDB" id="3404679at2"/>
<feature type="transmembrane region" description="Helical" evidence="2">
    <location>
        <begin position="56"/>
        <end position="76"/>
    </location>
</feature>
<feature type="transmembrane region" description="Helical" evidence="2">
    <location>
        <begin position="34"/>
        <end position="50"/>
    </location>
</feature>
<keyword evidence="6" id="KW-1185">Reference proteome</keyword>
<feature type="region of interest" description="Disordered" evidence="1">
    <location>
        <begin position="1"/>
        <end position="26"/>
    </location>
</feature>
<dbReference type="InterPro" id="IPR043968">
    <property type="entry name" value="SGNH"/>
</dbReference>
<evidence type="ECO:0000256" key="1">
    <source>
        <dbReference type="SAM" id="MobiDB-lite"/>
    </source>
</evidence>
<sequence length="723" mass="76155">MTVRQETTASPLSRAGDSPTRQEQRRGFRPDIEGLRAVAVVAVVLYHAGIPGVAGGFIGVDVFFVISGFLITGLLWREVAATNTVGLGRFYAARARRLLPAAATVGAATAIAAAFVLPPLQARSVFMDGVASALYAGNYRFALQGTDYLAADLPSPFQHYWSLGVEEQFYLAWPVLIIGTAWLIGRLRPGATARALPYAVVLGVVGAASLAAAVVWTRISPSWAFFSLPTRAWELAVGGLVALSIQHWRRLPLLPAAIAGWGGLTLILLTCTQLGPHTPYPGTSALLPVLGTALVIGGGSVTRGLGPGRLLCRPAMRAIGRVSYSWYLWHWPVLLLMPPLLGEPSGLPARLTAVFVSAGLAVITLHLVENPGRFAAALRRSAKTSLAVAGVASGAAACACLLLLMAIPVPAGHGPAASKATFAALPSASPQGADPHESAVDQAFAQVREAVAAAMSLRAVPSNLDPSLADAPADKAAVFVNGCVRSWRELGQNECATGDLTSPTTVALIGDSHAAMWSPAFEQVAEQRHWRLETLAKVTCPIQDLPIDSPYLGREYTECEQWRGQIMARMAAEHPRLVVLDMSRRYGGDFGFVSYDPAWIETLGRTVAQLRRTGSAVLVLGPAPDPHSAVPACLSGHLDDPGACAPSRPDAVSGAGIAAERAAVTRNGGRYADLTDLFCTPERCPVIVGNTLMFRDDNHVTTEYARLLAPVIGALADSAVTAQ</sequence>
<name>A0A2U3NNK9_9MYCO</name>
<evidence type="ECO:0000256" key="2">
    <source>
        <dbReference type="SAM" id="Phobius"/>
    </source>
</evidence>
<dbReference type="AlphaFoldDB" id="A0A2U3NNK9"/>
<dbReference type="Proteomes" id="UP000240988">
    <property type="component" value="Unassembled WGS sequence"/>
</dbReference>
<proteinExistence type="predicted"/>
<feature type="transmembrane region" description="Helical" evidence="2">
    <location>
        <begin position="386"/>
        <end position="407"/>
    </location>
</feature>
<feature type="transmembrane region" description="Helical" evidence="2">
    <location>
        <begin position="322"/>
        <end position="341"/>
    </location>
</feature>
<protein>
    <submittedName>
        <fullName evidence="5">Acyltransferase</fullName>
    </submittedName>
</protein>
<dbReference type="EMBL" id="FUFA01000002">
    <property type="protein sequence ID" value="SPM33013.1"/>
    <property type="molecule type" value="Genomic_DNA"/>
</dbReference>
<feature type="transmembrane region" description="Helical" evidence="2">
    <location>
        <begin position="252"/>
        <end position="275"/>
    </location>
</feature>
<evidence type="ECO:0000313" key="5">
    <source>
        <dbReference type="EMBL" id="SPM33013.1"/>
    </source>
</evidence>
<dbReference type="InterPro" id="IPR002656">
    <property type="entry name" value="Acyl_transf_3_dom"/>
</dbReference>
<gene>
    <name evidence="5" type="ORF">MRAB57_816</name>
</gene>
<reference evidence="5 6" key="1">
    <citation type="submission" date="2017-01" db="EMBL/GenBank/DDBJ databases">
        <authorList>
            <consortium name="Urmite Genomes"/>
        </authorList>
    </citation>
    <scope>NUCLEOTIDE SEQUENCE [LARGE SCALE GENOMIC DNA]</scope>
    <source>
        <strain evidence="5 6">AB57</strain>
    </source>
</reference>
<keyword evidence="2" id="KW-1133">Transmembrane helix</keyword>
<evidence type="ECO:0000259" key="3">
    <source>
        <dbReference type="Pfam" id="PF01757"/>
    </source>
</evidence>
<keyword evidence="2" id="KW-0812">Transmembrane</keyword>
<keyword evidence="2" id="KW-0472">Membrane</keyword>
<feature type="transmembrane region" description="Helical" evidence="2">
    <location>
        <begin position="223"/>
        <end position="245"/>
    </location>
</feature>
<keyword evidence="5" id="KW-0808">Transferase</keyword>
<feature type="transmembrane region" description="Helical" evidence="2">
    <location>
        <begin position="97"/>
        <end position="117"/>
    </location>
</feature>
<evidence type="ECO:0000259" key="4">
    <source>
        <dbReference type="Pfam" id="PF19040"/>
    </source>
</evidence>
<feature type="transmembrane region" description="Helical" evidence="2">
    <location>
        <begin position="281"/>
        <end position="301"/>
    </location>
</feature>
<feature type="transmembrane region" description="Helical" evidence="2">
    <location>
        <begin position="168"/>
        <end position="184"/>
    </location>
</feature>
<dbReference type="Pfam" id="PF19040">
    <property type="entry name" value="SGNH"/>
    <property type="match status" value="1"/>
</dbReference>